<dbReference type="SUPFAM" id="SSF50022">
    <property type="entry name" value="ISP domain"/>
    <property type="match status" value="1"/>
</dbReference>
<evidence type="ECO:0000256" key="3">
    <source>
        <dbReference type="ARBA" id="ARBA00023004"/>
    </source>
</evidence>
<dbReference type="PANTHER" id="PTHR13847:SF281">
    <property type="entry name" value="FAD DEPENDENT OXIDOREDUCTASE DOMAIN-CONTAINING PROTEIN"/>
    <property type="match status" value="1"/>
</dbReference>
<keyword evidence="3" id="KW-0408">Iron</keyword>
<dbReference type="PANTHER" id="PTHR13847">
    <property type="entry name" value="SARCOSINE DEHYDROGENASE-RELATED"/>
    <property type="match status" value="1"/>
</dbReference>
<keyword evidence="2" id="KW-0479">Metal-binding</keyword>
<dbReference type="AlphaFoldDB" id="A0A813Z5B1"/>
<dbReference type="InterPro" id="IPR017941">
    <property type="entry name" value="Rieske_2Fe-2S"/>
</dbReference>
<proteinExistence type="predicted"/>
<dbReference type="GO" id="GO:0005737">
    <property type="term" value="C:cytoplasm"/>
    <property type="evidence" value="ECO:0007669"/>
    <property type="project" value="TreeGrafter"/>
</dbReference>
<organism evidence="6 7">
    <name type="scientific">Adineta ricciae</name>
    <name type="common">Rotifer</name>
    <dbReference type="NCBI Taxonomy" id="249248"/>
    <lineage>
        <taxon>Eukaryota</taxon>
        <taxon>Metazoa</taxon>
        <taxon>Spiralia</taxon>
        <taxon>Gnathifera</taxon>
        <taxon>Rotifera</taxon>
        <taxon>Eurotatoria</taxon>
        <taxon>Bdelloidea</taxon>
        <taxon>Adinetida</taxon>
        <taxon>Adinetidae</taxon>
        <taxon>Adineta</taxon>
    </lineage>
</organism>
<keyword evidence="4" id="KW-0411">Iron-sulfur</keyword>
<dbReference type="SUPFAM" id="SSF51905">
    <property type="entry name" value="FAD/NAD(P)-binding domain"/>
    <property type="match status" value="1"/>
</dbReference>
<evidence type="ECO:0000256" key="2">
    <source>
        <dbReference type="ARBA" id="ARBA00022723"/>
    </source>
</evidence>
<evidence type="ECO:0000259" key="5">
    <source>
        <dbReference type="PROSITE" id="PS51296"/>
    </source>
</evidence>
<name>A0A813Z5B1_ADIRI</name>
<dbReference type="EMBL" id="CAJNOJ010000031">
    <property type="protein sequence ID" value="CAF0893186.1"/>
    <property type="molecule type" value="Genomic_DNA"/>
</dbReference>
<dbReference type="Pfam" id="PF01266">
    <property type="entry name" value="DAO"/>
    <property type="match status" value="1"/>
</dbReference>
<evidence type="ECO:0000313" key="6">
    <source>
        <dbReference type="EMBL" id="CAF0893186.1"/>
    </source>
</evidence>
<sequence length="587" mass="66315">MHGWRLVTIIQRISTFSSSKFCSTTYFTTKRHMATKTTSDPVPRIDDKDGSYSSGCTLSYWLDSVERPKFPKLTDNKTCDFLVVGAGIAGITTAYCIAEHDPSKKVILVDDGEICSGETGRTTAHLQIEYDDHYFAIAHMFGDEIARLVCQSNQQAVDFMENLIKKEKIDCEFERLPGYLIPVKESHIKDVIDKEFKASSKAGMNVELLETDDKLPKYPVDYPRSHWLRFVNQGQFHPLKYLYALTQILTKKYPNVEIFTNTHVLDIQDDNKEDGTGEVYVITSDNKRIDCKKMVLATYVPINDRVTMYTKMAEYRTYAMAFEIDKGVVERALYWDTEEPYNYHRLTSDDKPNSSKELLIVGGKDNLVGHELTSYEETFTALEKLARDKFPIAGKLRYRWSGQVVEPIDTLPFLGLNPGNKNIFIITGDSGTGITNGTIGALLCRDLVFGYDNPYKKIYDPSRQMTKNPFGYIKHNIEAGASLFDYVTGGSCPADIEDLKPGEGCIHREGLQKLAVYKDTNGTVYKFSAVCPHLKALVRYNPLEKTFDCPFHGSRFDRFGKVINGPTKHNLTDAHCEVIPAGSSTSK</sequence>
<dbReference type="Proteomes" id="UP000663852">
    <property type="component" value="Unassembled WGS sequence"/>
</dbReference>
<dbReference type="InterPro" id="IPR036922">
    <property type="entry name" value="Rieske_2Fe-2S_sf"/>
</dbReference>
<dbReference type="GO" id="GO:0051537">
    <property type="term" value="F:2 iron, 2 sulfur cluster binding"/>
    <property type="evidence" value="ECO:0007669"/>
    <property type="project" value="UniProtKB-KW"/>
</dbReference>
<dbReference type="Gene3D" id="3.30.9.10">
    <property type="entry name" value="D-Amino Acid Oxidase, subunit A, domain 2"/>
    <property type="match status" value="1"/>
</dbReference>
<evidence type="ECO:0000256" key="1">
    <source>
        <dbReference type="ARBA" id="ARBA00022714"/>
    </source>
</evidence>
<reference evidence="6" key="1">
    <citation type="submission" date="2021-02" db="EMBL/GenBank/DDBJ databases">
        <authorList>
            <person name="Nowell W R."/>
        </authorList>
    </citation>
    <scope>NUCLEOTIDE SEQUENCE</scope>
</reference>
<gene>
    <name evidence="6" type="ORF">EDS130_LOCUS9393</name>
</gene>
<protein>
    <recommendedName>
        <fullName evidence="5">Rieske domain-containing protein</fullName>
    </recommendedName>
</protein>
<comment type="caution">
    <text evidence="6">The sequence shown here is derived from an EMBL/GenBank/DDBJ whole genome shotgun (WGS) entry which is preliminary data.</text>
</comment>
<evidence type="ECO:0000313" key="7">
    <source>
        <dbReference type="Proteomes" id="UP000663852"/>
    </source>
</evidence>
<dbReference type="InterPro" id="IPR036188">
    <property type="entry name" value="FAD/NAD-bd_sf"/>
</dbReference>
<dbReference type="Gene3D" id="3.50.50.60">
    <property type="entry name" value="FAD/NAD(P)-binding domain"/>
    <property type="match status" value="1"/>
</dbReference>
<accession>A0A813Z5B1</accession>
<keyword evidence="1" id="KW-0001">2Fe-2S</keyword>
<dbReference type="InterPro" id="IPR006076">
    <property type="entry name" value="FAD-dep_OxRdtase"/>
</dbReference>
<dbReference type="Pfam" id="PF00355">
    <property type="entry name" value="Rieske"/>
    <property type="match status" value="1"/>
</dbReference>
<dbReference type="GO" id="GO:0046872">
    <property type="term" value="F:metal ion binding"/>
    <property type="evidence" value="ECO:0007669"/>
    <property type="project" value="UniProtKB-KW"/>
</dbReference>
<feature type="domain" description="Rieske" evidence="5">
    <location>
        <begin position="491"/>
        <end position="578"/>
    </location>
</feature>
<dbReference type="Gene3D" id="2.102.10.10">
    <property type="entry name" value="Rieske [2Fe-2S] iron-sulphur domain"/>
    <property type="match status" value="1"/>
</dbReference>
<dbReference type="PROSITE" id="PS51296">
    <property type="entry name" value="RIESKE"/>
    <property type="match status" value="1"/>
</dbReference>
<evidence type="ECO:0000256" key="4">
    <source>
        <dbReference type="ARBA" id="ARBA00023014"/>
    </source>
</evidence>
<dbReference type="OrthoDB" id="429143at2759"/>